<dbReference type="OMA" id="GFQRTHF"/>
<dbReference type="InterPro" id="IPR006020">
    <property type="entry name" value="PTB/PI_dom"/>
</dbReference>
<name>A0A974BY33_XENLA</name>
<dbReference type="PANTHER" id="PTHR46753:SF3">
    <property type="entry name" value="PDZ DOMAIN-CONTAINING PROTEIN"/>
    <property type="match status" value="1"/>
</dbReference>
<dbReference type="Gene3D" id="2.30.29.30">
    <property type="entry name" value="Pleckstrin-homology domain (PH domain)/Phosphotyrosine-binding domain (PTB)"/>
    <property type="match status" value="1"/>
</dbReference>
<dbReference type="SUPFAM" id="SSF140741">
    <property type="entry name" value="RUN domain-like"/>
    <property type="match status" value="1"/>
</dbReference>
<evidence type="ECO:0000259" key="3">
    <source>
        <dbReference type="PROSITE" id="PS50826"/>
    </source>
</evidence>
<dbReference type="InterPro" id="IPR004012">
    <property type="entry name" value="Run_dom"/>
</dbReference>
<feature type="domain" description="PDZ" evidence="2">
    <location>
        <begin position="186"/>
        <end position="230"/>
    </location>
</feature>
<dbReference type="CDD" id="cd00136">
    <property type="entry name" value="PDZ_canonical"/>
    <property type="match status" value="1"/>
</dbReference>
<dbReference type="PROSITE" id="PS50826">
    <property type="entry name" value="RUN"/>
    <property type="match status" value="1"/>
</dbReference>
<dbReference type="CDD" id="cd17682">
    <property type="entry name" value="RUN_RUFY4_like"/>
    <property type="match status" value="1"/>
</dbReference>
<feature type="domain" description="PID" evidence="1">
    <location>
        <begin position="305"/>
        <end position="421"/>
    </location>
</feature>
<dbReference type="PANTHER" id="PTHR46753">
    <property type="entry name" value="FYVE AND COILED-COIL DOMAIN-CONTAINING PROTEIN 1"/>
    <property type="match status" value="1"/>
</dbReference>
<dbReference type="SUPFAM" id="SSF50729">
    <property type="entry name" value="PH domain-like"/>
    <property type="match status" value="1"/>
</dbReference>
<dbReference type="PROSITE" id="PS01179">
    <property type="entry name" value="PID"/>
    <property type="match status" value="1"/>
</dbReference>
<evidence type="ECO:0000259" key="1">
    <source>
        <dbReference type="PROSITE" id="PS01179"/>
    </source>
</evidence>
<dbReference type="InterPro" id="IPR011993">
    <property type="entry name" value="PH-like_dom_sf"/>
</dbReference>
<dbReference type="SUPFAM" id="SSF50156">
    <property type="entry name" value="PDZ domain-like"/>
    <property type="match status" value="1"/>
</dbReference>
<proteinExistence type="predicted"/>
<dbReference type="EMBL" id="CM004482">
    <property type="protein sequence ID" value="OCT62977.1"/>
    <property type="molecule type" value="Genomic_DNA"/>
</dbReference>
<dbReference type="Gene3D" id="1.20.58.900">
    <property type="match status" value="1"/>
</dbReference>
<organism evidence="4 5">
    <name type="scientific">Xenopus laevis</name>
    <name type="common">African clawed frog</name>
    <dbReference type="NCBI Taxonomy" id="8355"/>
    <lineage>
        <taxon>Eukaryota</taxon>
        <taxon>Metazoa</taxon>
        <taxon>Chordata</taxon>
        <taxon>Craniata</taxon>
        <taxon>Vertebrata</taxon>
        <taxon>Euteleostomi</taxon>
        <taxon>Amphibia</taxon>
        <taxon>Batrachia</taxon>
        <taxon>Anura</taxon>
        <taxon>Pipoidea</taxon>
        <taxon>Pipidae</taxon>
        <taxon>Xenopodinae</taxon>
        <taxon>Xenopus</taxon>
        <taxon>Xenopus</taxon>
    </lineage>
</organism>
<accession>A0A974BY33</accession>
<reference evidence="5" key="1">
    <citation type="journal article" date="2016" name="Nature">
        <title>Genome evolution in the allotetraploid frog Xenopus laevis.</title>
        <authorList>
            <person name="Session A.M."/>
            <person name="Uno Y."/>
            <person name="Kwon T."/>
            <person name="Chapman J.A."/>
            <person name="Toyoda A."/>
            <person name="Takahashi S."/>
            <person name="Fukui A."/>
            <person name="Hikosaka A."/>
            <person name="Suzuki A."/>
            <person name="Kondo M."/>
            <person name="van Heeringen S.J."/>
            <person name="Quigley I."/>
            <person name="Heinz S."/>
            <person name="Ogino H."/>
            <person name="Ochi H."/>
            <person name="Hellsten U."/>
            <person name="Lyons J.B."/>
            <person name="Simakov O."/>
            <person name="Putnam N."/>
            <person name="Stites J."/>
            <person name="Kuroki Y."/>
            <person name="Tanaka T."/>
            <person name="Michiue T."/>
            <person name="Watanabe M."/>
            <person name="Bogdanovic O."/>
            <person name="Lister R."/>
            <person name="Georgiou G."/>
            <person name="Paranjpe S.S."/>
            <person name="van Kruijsbergen I."/>
            <person name="Shu S."/>
            <person name="Carlson J."/>
            <person name="Kinoshita T."/>
            <person name="Ohta Y."/>
            <person name="Mawaribuchi S."/>
            <person name="Jenkins J."/>
            <person name="Grimwood J."/>
            <person name="Schmutz J."/>
            <person name="Mitros T."/>
            <person name="Mozaffari S.V."/>
            <person name="Suzuki Y."/>
            <person name="Haramoto Y."/>
            <person name="Yamamoto T.S."/>
            <person name="Takagi C."/>
            <person name="Heald R."/>
            <person name="Miller K."/>
            <person name="Haudenschild C."/>
            <person name="Kitzman J."/>
            <person name="Nakayama T."/>
            <person name="Izutsu Y."/>
            <person name="Robert J."/>
            <person name="Fortriede J."/>
            <person name="Burns K."/>
            <person name="Lotay V."/>
            <person name="Karimi K."/>
            <person name="Yasuoka Y."/>
            <person name="Dichmann D.S."/>
            <person name="Flajnik M.F."/>
            <person name="Houston D.W."/>
            <person name="Shendure J."/>
            <person name="DuPasquier L."/>
            <person name="Vize P.D."/>
            <person name="Zorn A.M."/>
            <person name="Ito M."/>
            <person name="Marcotte E.M."/>
            <person name="Wallingford J.B."/>
            <person name="Ito Y."/>
            <person name="Asashima M."/>
            <person name="Ueno N."/>
            <person name="Matsuda Y."/>
            <person name="Veenstra G.J."/>
            <person name="Fujiyama A."/>
            <person name="Harland R.M."/>
            <person name="Taira M."/>
            <person name="Rokhsar D.S."/>
        </authorList>
    </citation>
    <scope>NUCLEOTIDE SEQUENCE [LARGE SCALE GENOMIC DNA]</scope>
    <source>
        <strain evidence="5">J</strain>
    </source>
</reference>
<dbReference type="Pfam" id="PF02759">
    <property type="entry name" value="RUN"/>
    <property type="match status" value="1"/>
</dbReference>
<dbReference type="PROSITE" id="PS50106">
    <property type="entry name" value="PDZ"/>
    <property type="match status" value="1"/>
</dbReference>
<feature type="domain" description="RUN" evidence="3">
    <location>
        <begin position="27"/>
        <end position="164"/>
    </location>
</feature>
<dbReference type="InterPro" id="IPR037213">
    <property type="entry name" value="Run_dom_sf"/>
</dbReference>
<gene>
    <name evidence="4" type="ORF">XELAEV_18044071mg</name>
</gene>
<dbReference type="InterPro" id="IPR036034">
    <property type="entry name" value="PDZ_sf"/>
</dbReference>
<dbReference type="InterPro" id="IPR001478">
    <property type="entry name" value="PDZ"/>
</dbReference>
<protein>
    <recommendedName>
        <fullName evidence="6">RUN domain-containing protein</fullName>
    </recommendedName>
</protein>
<evidence type="ECO:0008006" key="6">
    <source>
        <dbReference type="Google" id="ProtNLM"/>
    </source>
</evidence>
<dbReference type="Gene3D" id="2.30.42.10">
    <property type="match status" value="1"/>
</dbReference>
<dbReference type="Proteomes" id="UP000694892">
    <property type="component" value="Chromosome 9_10L"/>
</dbReference>
<evidence type="ECO:0000313" key="4">
    <source>
        <dbReference type="EMBL" id="OCT62977.1"/>
    </source>
</evidence>
<dbReference type="AlphaFoldDB" id="A0A974BY33"/>
<sequence length="440" mass="49780">MSGKEPLLGTLKACVLSLHGAGSQPITDDSPHVTPLCDILEMILRKGLKSGVLGLKKRDYWDWIEELPQHDSCGRLSHLSVMIEKTGACPKLLTAQGRGRYFLRLALNRKYLAASVQHLLHTQRLLEWYDPLISVLGNEEYLEPFVSLLLVVSQSHFALDLQNSSFLDESWLLPVCSSYQTVPCRELGMVLRYLEGRVFVVEVLPGSQAEVDEVVLCGDILDEINGVSLRYAYNGQAGTVLNRLKGEPLYFGLIRWRWKDGQLYRPLISYIKGVQEKVPTFQLQQHPKNQESGHDRPQQDGRLMYTLQYLGKAAVGKFGGKEVLDVGITQVRQLNCSPKEVLFDVKETEVRIQDKESLKVIFRYPYPEISSVGRRLDNKKVFALCTSDKDCMSTTTSFTCLAFQAASNEECEEIIRRIGYATLRSLYTDKSRVCMIALYS</sequence>
<evidence type="ECO:0000313" key="5">
    <source>
        <dbReference type="Proteomes" id="UP000694892"/>
    </source>
</evidence>
<evidence type="ECO:0000259" key="2">
    <source>
        <dbReference type="PROSITE" id="PS50106"/>
    </source>
</evidence>